<evidence type="ECO:0000313" key="7">
    <source>
        <dbReference type="Proteomes" id="UP000719766"/>
    </source>
</evidence>
<dbReference type="Pfam" id="PF00400">
    <property type="entry name" value="WD40"/>
    <property type="match status" value="7"/>
</dbReference>
<feature type="domain" description="Heterokaryon incompatibility" evidence="5">
    <location>
        <begin position="798"/>
        <end position="884"/>
    </location>
</feature>
<gene>
    <name evidence="6" type="ORF">HD556DRAFT_525963</name>
</gene>
<dbReference type="CDD" id="cd00200">
    <property type="entry name" value="WD40"/>
    <property type="match status" value="1"/>
</dbReference>
<dbReference type="AlphaFoldDB" id="A0A9P7AQD6"/>
<dbReference type="PROSITE" id="PS50294">
    <property type="entry name" value="WD_REPEATS_REGION"/>
    <property type="match status" value="2"/>
</dbReference>
<feature type="repeat" description="WD" evidence="3">
    <location>
        <begin position="14"/>
        <end position="55"/>
    </location>
</feature>
<sequence>MSNIIPITTPLQEFNGHGGSINVVAVFPDKRRMVTGSDDKTLRIWDMKTGVVLKMMKGHRNWVSALVVSRDGQLIASGEEGGNVIVRHGETGESLAKIEVHSKCISSLDFSLDGTVLATGSYDSKMTKLWNTKTWEQQGNPIESDAFVNCVQYSPSGELLAIATDRHIEIYNSGTRKRVTSFKAHIGDNSSLAWTPDGTRLLTSGDDLDPTIREWDTITWNQVGDPWTGHTDHINAIAIHPAGTLAASASTDKRMRLWRLSDRQTIAVFKHSFEAICVTFSVDGNHILSGGGDNTISEWAVPQGTHPKTIAITTARDAYIDGDLSTDEELPTQDITMDANNHNSYAHRSKILAITTARNACIDGDLSTAEDLLTQDVNNDPNNHTSYAHRSFVMARKHDWDCALRDAMNSINIEPSLSGYISKGIALCGKGRVPDARAAFDVASMYTDQDLQILHFLLLIKVIALFNADQYDEANLLLKELTTGCPHADTRACRIVEAYLRVQFGLEALCSARHDEAAVHFTAALDSSNLPSKSDIHEIYEDLVVLFGWDLKSLWLTAHQKRCDALLLAGKLQDAVRSYRYMTDSIDETTRVICLEWFNAFTEKCSAPLLSRGDAALAASDFDRAIDLYSAVIDLDSASDVVFAKCSQAKLGKRLWEDGFLDAQKATELNPSSHVGYQLMHTALRGAQRYDEAIEAFKIMLSKLDDSPEAQTRDLRQQYVCPSEAEDAIQRAVWIELEYAPLRLLNTATGLLCDRAAQIHAFKTSAQYKELLSFTTKHSDLEMDRIKQVVAAYFRCVLLSHRWEETEALLHDIRDKDVRELNGLGGIAKLQSFCEVARNSGYRWAWMDTCCIDKKSNTELQESVNSMFVWYRHSALTIVYLSDVPPSSQPGALARSVWNQRGWTFQEFVAPKVVLFYQKDWSLYLDDRSSNHKESPAIMKELEDATGIDARSLISFRPGMSDARQRLQWASSRVTTLQEDIAYSLFGIFGVHLPVMYGEKKQNALGRLLQEIVARSGDITVLDWIGQPSEFNSCLPAYITSYATPPRTLPSLSEDEIQTTISSLRQNSMAVEFASELYDRLDNTSAARFANCRLRLPCMAFRVTEVGLSYDPSQETRYEVKADGLCDLLVTTVQPIVQFSQTRPTQQAFVLVHPWDRSLLELPDFTDLQDDTENEGDYWTPPSSPSDDSPRRSVVTHEVDDLESRALRLAVRLGQPFGAFLLARQRGGEYKRVASDRDIIAQVKDVASVRDLMDVRTIEIL</sequence>
<dbReference type="OrthoDB" id="2664909at2759"/>
<keyword evidence="2" id="KW-0677">Repeat</keyword>
<keyword evidence="1 3" id="KW-0853">WD repeat</keyword>
<evidence type="ECO:0000256" key="1">
    <source>
        <dbReference type="ARBA" id="ARBA00022574"/>
    </source>
</evidence>
<evidence type="ECO:0000256" key="3">
    <source>
        <dbReference type="PROSITE-ProRule" id="PRU00221"/>
    </source>
</evidence>
<dbReference type="SMART" id="SM00320">
    <property type="entry name" value="WD40"/>
    <property type="match status" value="7"/>
</dbReference>
<dbReference type="Pfam" id="PF06985">
    <property type="entry name" value="HET"/>
    <property type="match status" value="1"/>
</dbReference>
<evidence type="ECO:0000259" key="5">
    <source>
        <dbReference type="Pfam" id="PF06985"/>
    </source>
</evidence>
<proteinExistence type="predicted"/>
<evidence type="ECO:0000256" key="2">
    <source>
        <dbReference type="ARBA" id="ARBA00022737"/>
    </source>
</evidence>
<dbReference type="InterPro" id="IPR011990">
    <property type="entry name" value="TPR-like_helical_dom_sf"/>
</dbReference>
<evidence type="ECO:0000313" key="6">
    <source>
        <dbReference type="EMBL" id="KAG1793194.1"/>
    </source>
</evidence>
<feature type="region of interest" description="Disordered" evidence="4">
    <location>
        <begin position="1171"/>
        <end position="1193"/>
    </location>
</feature>
<dbReference type="InterPro" id="IPR010730">
    <property type="entry name" value="HET"/>
</dbReference>
<feature type="repeat" description="WD" evidence="3">
    <location>
        <begin position="227"/>
        <end position="268"/>
    </location>
</feature>
<organism evidence="6 7">
    <name type="scientific">Suillus plorans</name>
    <dbReference type="NCBI Taxonomy" id="116603"/>
    <lineage>
        <taxon>Eukaryota</taxon>
        <taxon>Fungi</taxon>
        <taxon>Dikarya</taxon>
        <taxon>Basidiomycota</taxon>
        <taxon>Agaricomycotina</taxon>
        <taxon>Agaricomycetes</taxon>
        <taxon>Agaricomycetidae</taxon>
        <taxon>Boletales</taxon>
        <taxon>Suillineae</taxon>
        <taxon>Suillaceae</taxon>
        <taxon>Suillus</taxon>
    </lineage>
</organism>
<protein>
    <recommendedName>
        <fullName evidence="5">Heterokaryon incompatibility domain-containing protein</fullName>
    </recommendedName>
</protein>
<dbReference type="InterPro" id="IPR011047">
    <property type="entry name" value="Quinoprotein_ADH-like_sf"/>
</dbReference>
<name>A0A9P7AQD6_9AGAM</name>
<dbReference type="PROSITE" id="PS50082">
    <property type="entry name" value="WD_REPEATS_2"/>
    <property type="match status" value="3"/>
</dbReference>
<dbReference type="PROSITE" id="PS00678">
    <property type="entry name" value="WD_REPEATS_1"/>
    <property type="match status" value="1"/>
</dbReference>
<dbReference type="Proteomes" id="UP000719766">
    <property type="component" value="Unassembled WGS sequence"/>
</dbReference>
<dbReference type="InterPro" id="IPR001680">
    <property type="entry name" value="WD40_rpt"/>
</dbReference>
<accession>A0A9P7AQD6</accession>
<evidence type="ECO:0000256" key="4">
    <source>
        <dbReference type="SAM" id="MobiDB-lite"/>
    </source>
</evidence>
<dbReference type="SUPFAM" id="SSF48452">
    <property type="entry name" value="TPR-like"/>
    <property type="match status" value="2"/>
</dbReference>
<dbReference type="InterPro" id="IPR015943">
    <property type="entry name" value="WD40/YVTN_repeat-like_dom_sf"/>
</dbReference>
<reference evidence="6" key="1">
    <citation type="journal article" date="2020" name="New Phytol.">
        <title>Comparative genomics reveals dynamic genome evolution in host specialist ectomycorrhizal fungi.</title>
        <authorList>
            <person name="Lofgren L.A."/>
            <person name="Nguyen N.H."/>
            <person name="Vilgalys R."/>
            <person name="Ruytinx J."/>
            <person name="Liao H.L."/>
            <person name="Branco S."/>
            <person name="Kuo A."/>
            <person name="LaButti K."/>
            <person name="Lipzen A."/>
            <person name="Andreopoulos W."/>
            <person name="Pangilinan J."/>
            <person name="Riley R."/>
            <person name="Hundley H."/>
            <person name="Na H."/>
            <person name="Barry K."/>
            <person name="Grigoriev I.V."/>
            <person name="Stajich J.E."/>
            <person name="Kennedy P.G."/>
        </authorList>
    </citation>
    <scope>NUCLEOTIDE SEQUENCE</scope>
    <source>
        <strain evidence="6">S12</strain>
    </source>
</reference>
<keyword evidence="7" id="KW-1185">Reference proteome</keyword>
<dbReference type="GeneID" id="64604634"/>
<feature type="repeat" description="WD" evidence="3">
    <location>
        <begin position="268"/>
        <end position="309"/>
    </location>
</feature>
<dbReference type="InterPro" id="IPR019775">
    <property type="entry name" value="WD40_repeat_CS"/>
</dbReference>
<dbReference type="Gene3D" id="2.130.10.10">
    <property type="entry name" value="YVTN repeat-like/Quinoprotein amine dehydrogenase"/>
    <property type="match status" value="2"/>
</dbReference>
<dbReference type="PANTHER" id="PTHR10622:SF10">
    <property type="entry name" value="HET DOMAIN-CONTAINING PROTEIN"/>
    <property type="match status" value="1"/>
</dbReference>
<dbReference type="SUPFAM" id="SSF50998">
    <property type="entry name" value="Quinoprotein alcohol dehydrogenase-like"/>
    <property type="match status" value="1"/>
</dbReference>
<dbReference type="Gene3D" id="1.25.40.10">
    <property type="entry name" value="Tetratricopeptide repeat domain"/>
    <property type="match status" value="2"/>
</dbReference>
<dbReference type="EMBL" id="JABBWE010000032">
    <property type="protein sequence ID" value="KAG1793194.1"/>
    <property type="molecule type" value="Genomic_DNA"/>
</dbReference>
<dbReference type="PANTHER" id="PTHR10622">
    <property type="entry name" value="HET DOMAIN-CONTAINING PROTEIN"/>
    <property type="match status" value="1"/>
</dbReference>
<comment type="caution">
    <text evidence="6">The sequence shown here is derived from an EMBL/GenBank/DDBJ whole genome shotgun (WGS) entry which is preliminary data.</text>
</comment>
<dbReference type="RefSeq" id="XP_041159683.1">
    <property type="nucleotide sequence ID" value="XM_041310870.1"/>
</dbReference>